<keyword evidence="1" id="KW-1133">Transmembrane helix</keyword>
<feature type="transmembrane region" description="Helical" evidence="1">
    <location>
        <begin position="785"/>
        <end position="807"/>
    </location>
</feature>
<feature type="transmembrane region" description="Helical" evidence="1">
    <location>
        <begin position="308"/>
        <end position="326"/>
    </location>
</feature>
<dbReference type="RefSeq" id="XP_008874571.1">
    <property type="nucleotide sequence ID" value="XM_008876349.1"/>
</dbReference>
<feature type="transmembrane region" description="Helical" evidence="1">
    <location>
        <begin position="755"/>
        <end position="773"/>
    </location>
</feature>
<feature type="transmembrane region" description="Helical" evidence="1">
    <location>
        <begin position="722"/>
        <end position="743"/>
    </location>
</feature>
<dbReference type="InterPro" id="IPR015449">
    <property type="entry name" value="K_chnl_Ca-activ_SK"/>
</dbReference>
<feature type="transmembrane region" description="Helical" evidence="1">
    <location>
        <begin position="94"/>
        <end position="116"/>
    </location>
</feature>
<reference evidence="3" key="1">
    <citation type="submission" date="2013-12" db="EMBL/GenBank/DDBJ databases">
        <title>The Genome Sequence of Aphanomyces invadans NJM9701.</title>
        <authorList>
            <consortium name="The Broad Institute Genomics Platform"/>
            <person name="Russ C."/>
            <person name="Tyler B."/>
            <person name="van West P."/>
            <person name="Dieguez-Uribeondo J."/>
            <person name="Young S.K."/>
            <person name="Zeng Q."/>
            <person name="Gargeya S."/>
            <person name="Fitzgerald M."/>
            <person name="Abouelleil A."/>
            <person name="Alvarado L."/>
            <person name="Chapman S.B."/>
            <person name="Gainer-Dewar J."/>
            <person name="Goldberg J."/>
            <person name="Griggs A."/>
            <person name="Gujja S."/>
            <person name="Hansen M."/>
            <person name="Howarth C."/>
            <person name="Imamovic A."/>
            <person name="Ireland A."/>
            <person name="Larimer J."/>
            <person name="McCowan C."/>
            <person name="Murphy C."/>
            <person name="Pearson M."/>
            <person name="Poon T.W."/>
            <person name="Priest M."/>
            <person name="Roberts A."/>
            <person name="Saif S."/>
            <person name="Shea T."/>
            <person name="Sykes S."/>
            <person name="Wortman J."/>
            <person name="Nusbaum C."/>
            <person name="Birren B."/>
        </authorList>
    </citation>
    <scope>NUCLEOTIDE SEQUENCE [LARGE SCALE GENOMIC DNA]</scope>
    <source>
        <strain evidence="3">NJM9701</strain>
    </source>
</reference>
<dbReference type="Gene3D" id="1.10.287.70">
    <property type="match status" value="1"/>
</dbReference>
<feature type="transmembrane region" description="Helical" evidence="1">
    <location>
        <begin position="176"/>
        <end position="196"/>
    </location>
</feature>
<feature type="transmembrane region" description="Helical" evidence="1">
    <location>
        <begin position="216"/>
        <end position="237"/>
    </location>
</feature>
<feature type="transmembrane region" description="Helical" evidence="1">
    <location>
        <begin position="566"/>
        <end position="583"/>
    </location>
</feature>
<evidence type="ECO:0000259" key="2">
    <source>
        <dbReference type="Pfam" id="PF07885"/>
    </source>
</evidence>
<dbReference type="OrthoDB" id="419441at2759"/>
<keyword evidence="1" id="KW-0472">Membrane</keyword>
<dbReference type="GeneID" id="20087145"/>
<accession>A0A024TRZ1</accession>
<sequence>MAWWWSTSPWVVKTRAKSTYVERQESGTGLSIRHPWKRVVAVVLLLGVNIVVHVVNPVAYSRAMVAIPVYGTAFNFLCRAMLPDDTIGTVTLRVTLALLTVVLGCIFTRAMIFPILRRYLSMFSSGHAELGRLESIKTSGGLAAISHRTVNAFANGGRPYSIDVYIGSVSQGSWTIMYFLIPLYLSLVATIFNAFAPANLEVTSVLPIRYVELYPTVRAVSLVMNGLLLFSTLDVMLQDHIRCESLFDNWMHGFRWHVWRHQYVRISCFWLVFTGLVAYAAIGLPHVHAAMTDWFFQHVSTDVYFMESWRALFSGAVVMLDVVVLMQDWDFPTAASPKHVYIPGLATNVVCLGHNTRFRLAFTCKWIVMGLIMLMLPLDVWTLVQQLNYTPLHYGQMVAAATLQVVSMVNTTQLDALACGALCFHGPLPAHADVVPTLGRYFSWPAEDKFPAVCLVVYVVFLCIRMIANEDSGFVVSSQMQGVKEQNYRRQLDHSSLPPRAVQDLVRLADIKRQYWLRRHSDDICVGLALFGLVLMLLQLRCIWQVRVEFAMATYPSNMVSTPGQTYALLIFISTLLLVFELHRRFRLTVDILKLRNKLSPSTTMWRHPSIRLQLLVELVANLAIVPPLVTGVFVVNEYQMHATTCPTPLVRQGSDKCYLVLEYPYETLGMVMFLRLYWIVRLVRNHSGFYGQRVDFIGSLNNVSTDSPLWHFRAIFYHHPVFAFLTCTILTWVATAVGVSVMERPLPSPLDSELTAMWMVIVTMATVGYGDFVPRTVAGRVITVLGGIVGGVIVISMLTSLFMGSLQTTRGEEKVLHVVRYKRWQRRRLDASVNLIAAAWKLSKQRRNHPSKVADGDTNRLLYKYMQEVRELRLGAVTEGENTVAMVRQWHRDAIEPILAHTHAQRNKTVDELEKKILQIRDLARVIHGIRSTGRT</sequence>
<feature type="transmembrane region" description="Helical" evidence="1">
    <location>
        <begin position="664"/>
        <end position="684"/>
    </location>
</feature>
<feature type="transmembrane region" description="Helical" evidence="1">
    <location>
        <begin position="615"/>
        <end position="635"/>
    </location>
</feature>
<feature type="transmembrane region" description="Helical" evidence="1">
    <location>
        <begin position="366"/>
        <end position="384"/>
    </location>
</feature>
<keyword evidence="1" id="KW-0812">Transmembrane</keyword>
<dbReference type="PANTHER" id="PTHR10153">
    <property type="entry name" value="SMALL CONDUCTANCE CALCIUM-ACTIVATED POTASSIUM CHANNEL"/>
    <property type="match status" value="1"/>
</dbReference>
<feature type="transmembrane region" description="Helical" evidence="1">
    <location>
        <begin position="450"/>
        <end position="468"/>
    </location>
</feature>
<dbReference type="Pfam" id="PF15113">
    <property type="entry name" value="TMEM117"/>
    <property type="match status" value="2"/>
</dbReference>
<dbReference type="GO" id="GO:0016286">
    <property type="term" value="F:small conductance calcium-activated potassium channel activity"/>
    <property type="evidence" value="ECO:0007669"/>
    <property type="project" value="InterPro"/>
</dbReference>
<evidence type="ECO:0000256" key="1">
    <source>
        <dbReference type="SAM" id="Phobius"/>
    </source>
</evidence>
<feature type="domain" description="Potassium channel" evidence="2">
    <location>
        <begin position="751"/>
        <end position="802"/>
    </location>
</feature>
<dbReference type="GO" id="GO:0016020">
    <property type="term" value="C:membrane"/>
    <property type="evidence" value="ECO:0007669"/>
    <property type="project" value="InterPro"/>
</dbReference>
<dbReference type="VEuPathDB" id="FungiDB:H310_10095"/>
<dbReference type="SUPFAM" id="SSF81324">
    <property type="entry name" value="Voltage-gated potassium channels"/>
    <property type="match status" value="1"/>
</dbReference>
<dbReference type="Pfam" id="PF07885">
    <property type="entry name" value="Ion_trans_2"/>
    <property type="match status" value="1"/>
</dbReference>
<organism evidence="3">
    <name type="scientific">Aphanomyces invadans</name>
    <dbReference type="NCBI Taxonomy" id="157072"/>
    <lineage>
        <taxon>Eukaryota</taxon>
        <taxon>Sar</taxon>
        <taxon>Stramenopiles</taxon>
        <taxon>Oomycota</taxon>
        <taxon>Saprolegniomycetes</taxon>
        <taxon>Saprolegniales</taxon>
        <taxon>Verrucalvaceae</taxon>
        <taxon>Aphanomyces</taxon>
    </lineage>
</organism>
<protein>
    <recommendedName>
        <fullName evidence="2">Potassium channel domain-containing protein</fullName>
    </recommendedName>
</protein>
<name>A0A024TRZ1_9STRA</name>
<feature type="transmembrane region" description="Helical" evidence="1">
    <location>
        <begin position="268"/>
        <end position="288"/>
    </location>
</feature>
<dbReference type="EMBL" id="KI913975">
    <property type="protein sequence ID" value="ETV96793.1"/>
    <property type="molecule type" value="Genomic_DNA"/>
</dbReference>
<dbReference type="eggNOG" id="KOG3684">
    <property type="taxonomic scope" value="Eukaryota"/>
</dbReference>
<dbReference type="InterPro" id="IPR013099">
    <property type="entry name" value="K_chnl_dom"/>
</dbReference>
<proteinExistence type="predicted"/>
<feature type="transmembrane region" description="Helical" evidence="1">
    <location>
        <begin position="524"/>
        <end position="546"/>
    </location>
</feature>
<gene>
    <name evidence="3" type="ORF">H310_10095</name>
</gene>
<dbReference type="InterPro" id="IPR029370">
    <property type="entry name" value="TMEM117"/>
</dbReference>
<feature type="transmembrane region" description="Helical" evidence="1">
    <location>
        <begin position="39"/>
        <end position="56"/>
    </location>
</feature>
<dbReference type="AlphaFoldDB" id="A0A024TRZ1"/>
<evidence type="ECO:0000313" key="3">
    <source>
        <dbReference type="EMBL" id="ETV96793.1"/>
    </source>
</evidence>